<dbReference type="OrthoDB" id="26719at2759"/>
<dbReference type="GO" id="GO:0008897">
    <property type="term" value="F:holo-[acyl-carrier-protein] synthase activity"/>
    <property type="evidence" value="ECO:0007669"/>
    <property type="project" value="UniProtKB-EC"/>
</dbReference>
<dbReference type="SUPFAM" id="SSF56214">
    <property type="entry name" value="4'-phosphopantetheinyl transferase"/>
    <property type="match status" value="2"/>
</dbReference>
<dbReference type="KEGG" id="kaf:KAFR_0B04660"/>
<dbReference type="Gene3D" id="3.90.470.20">
    <property type="entry name" value="4'-phosphopantetheinyl transferase domain"/>
    <property type="match status" value="2"/>
</dbReference>
<keyword evidence="2" id="KW-0808">Transferase</keyword>
<dbReference type="EC" id="2.7.8.7" evidence="1"/>
<organism evidence="4 5">
    <name type="scientific">Kazachstania africana (strain ATCC 22294 / BCRC 22015 / CBS 2517 / CECT 1963 / NBRC 1671 / NRRL Y-8276)</name>
    <name type="common">Yeast</name>
    <name type="synonym">Kluyveromyces africanus</name>
    <dbReference type="NCBI Taxonomy" id="1071382"/>
    <lineage>
        <taxon>Eukaryota</taxon>
        <taxon>Fungi</taxon>
        <taxon>Dikarya</taxon>
        <taxon>Ascomycota</taxon>
        <taxon>Saccharomycotina</taxon>
        <taxon>Saccharomycetes</taxon>
        <taxon>Saccharomycetales</taxon>
        <taxon>Saccharomycetaceae</taxon>
        <taxon>Kazachstania</taxon>
    </lineage>
</organism>
<proteinExistence type="predicted"/>
<keyword evidence="5" id="KW-1185">Reference proteome</keyword>
<dbReference type="GeneID" id="13883302"/>
<dbReference type="STRING" id="1071382.H2AQW3"/>
<dbReference type="PANTHER" id="PTHR12215:SF10">
    <property type="entry name" value="L-AMINOADIPATE-SEMIALDEHYDE DEHYDROGENASE-PHOSPHOPANTETHEINYL TRANSFERASE"/>
    <property type="match status" value="1"/>
</dbReference>
<dbReference type="FunCoup" id="H2AQW3">
    <property type="interactions" value="51"/>
</dbReference>
<sequence length="268" mass="30424">MADLLQSFIDYTESNQSWEAILAINVNESGLHDEFLFEKAIRLLPLTWQNHVLTTRSLYDRRTALCNRLLQIFGCSVASKTSPKSLTYTCGRYGKPILASSDSVKFSMSNGSTHTVMYLVNSLNNNMEVGVDIASKTDIKSADEINLFEDIFSSAEQACISRCDDRSKIAMFIYYWSLKESYTKFTGTGLNCELKAIDLGAINLCQDFSSIKRQIHGNSVIFQSQWINDDLNEIVTTCQNSLKDDCFERTCIFILTFKDMINYLENLD</sequence>
<dbReference type="GO" id="GO:0005829">
    <property type="term" value="C:cytosol"/>
    <property type="evidence" value="ECO:0007669"/>
    <property type="project" value="TreeGrafter"/>
</dbReference>
<dbReference type="InterPro" id="IPR037143">
    <property type="entry name" value="4-PPantetheinyl_Trfase_dom_sf"/>
</dbReference>
<dbReference type="Pfam" id="PF01648">
    <property type="entry name" value="ACPS"/>
    <property type="match status" value="1"/>
</dbReference>
<dbReference type="PANTHER" id="PTHR12215">
    <property type="entry name" value="PHOSPHOPANTETHEINE TRANSFERASE"/>
    <property type="match status" value="1"/>
</dbReference>
<dbReference type="InParanoid" id="H2AQW3"/>
<protein>
    <recommendedName>
        <fullName evidence="1">holo-[acyl-carrier-protein] synthase</fullName>
        <ecNumber evidence="1">2.7.8.7</ecNumber>
    </recommendedName>
</protein>
<dbReference type="HOGENOM" id="CLU_075352_1_0_1"/>
<dbReference type="eggNOG" id="KOG0945">
    <property type="taxonomic scope" value="Eukaryota"/>
</dbReference>
<dbReference type="AlphaFoldDB" id="H2AQW3"/>
<name>H2AQW3_KAZAF</name>
<dbReference type="InterPro" id="IPR050559">
    <property type="entry name" value="P-Pant_transferase_sf"/>
</dbReference>
<evidence type="ECO:0000313" key="4">
    <source>
        <dbReference type="EMBL" id="CCF56763.1"/>
    </source>
</evidence>
<dbReference type="InterPro" id="IPR008278">
    <property type="entry name" value="4-PPantetheinyl_Trfase_dom"/>
</dbReference>
<accession>H2AQW3</accession>
<dbReference type="GO" id="GO:0000287">
    <property type="term" value="F:magnesium ion binding"/>
    <property type="evidence" value="ECO:0007669"/>
    <property type="project" value="InterPro"/>
</dbReference>
<evidence type="ECO:0000313" key="5">
    <source>
        <dbReference type="Proteomes" id="UP000005220"/>
    </source>
</evidence>
<gene>
    <name evidence="4" type="primary">KAFR0B04660</name>
    <name evidence="4" type="ORF">KAFR_0B04660</name>
</gene>
<dbReference type="RefSeq" id="XP_003955898.1">
    <property type="nucleotide sequence ID" value="XM_003955849.1"/>
</dbReference>
<dbReference type="GO" id="GO:0019878">
    <property type="term" value="P:lysine biosynthetic process via aminoadipic acid"/>
    <property type="evidence" value="ECO:0007669"/>
    <property type="project" value="EnsemblFungi"/>
</dbReference>
<evidence type="ECO:0000259" key="3">
    <source>
        <dbReference type="Pfam" id="PF01648"/>
    </source>
</evidence>
<evidence type="ECO:0000256" key="1">
    <source>
        <dbReference type="ARBA" id="ARBA00013172"/>
    </source>
</evidence>
<feature type="domain" description="4'-phosphopantetheinyl transferase" evidence="3">
    <location>
        <begin position="129"/>
        <end position="211"/>
    </location>
</feature>
<evidence type="ECO:0000256" key="2">
    <source>
        <dbReference type="ARBA" id="ARBA00022679"/>
    </source>
</evidence>
<dbReference type="EMBL" id="HE650822">
    <property type="protein sequence ID" value="CCF56763.1"/>
    <property type="molecule type" value="Genomic_DNA"/>
</dbReference>
<dbReference type="Proteomes" id="UP000005220">
    <property type="component" value="Chromosome 2"/>
</dbReference>
<reference evidence="4 5" key="1">
    <citation type="journal article" date="2011" name="Proc. Natl. Acad. Sci. U.S.A.">
        <title>Evolutionary erosion of yeast sex chromosomes by mating-type switching accidents.</title>
        <authorList>
            <person name="Gordon J.L."/>
            <person name="Armisen D."/>
            <person name="Proux-Wera E."/>
            <person name="Oheigeartaigh S.S."/>
            <person name="Byrne K.P."/>
            <person name="Wolfe K.H."/>
        </authorList>
    </citation>
    <scope>NUCLEOTIDE SEQUENCE [LARGE SCALE GENOMIC DNA]</scope>
    <source>
        <strain evidence="5">ATCC 22294 / BCRC 22015 / CBS 2517 / CECT 1963 / NBRC 1671 / NRRL Y-8276</strain>
    </source>
</reference>